<dbReference type="Pfam" id="PF07221">
    <property type="entry name" value="GlcNAc_2-epim"/>
    <property type="match status" value="1"/>
</dbReference>
<dbReference type="GO" id="GO:0016853">
    <property type="term" value="F:isomerase activity"/>
    <property type="evidence" value="ECO:0007669"/>
    <property type="project" value="UniProtKB-KW"/>
</dbReference>
<dbReference type="InterPro" id="IPR010819">
    <property type="entry name" value="AGE/CE"/>
</dbReference>
<gene>
    <name evidence="3" type="ORF">EDD33_3114</name>
</gene>
<dbReference type="SUPFAM" id="SSF48208">
    <property type="entry name" value="Six-hairpin glycosidases"/>
    <property type="match status" value="1"/>
</dbReference>
<evidence type="ECO:0000313" key="4">
    <source>
        <dbReference type="Proteomes" id="UP000281738"/>
    </source>
</evidence>
<dbReference type="InterPro" id="IPR012341">
    <property type="entry name" value="6hp_glycosidase-like_sf"/>
</dbReference>
<organism evidence="3 4">
    <name type="scientific">Nocardioides aurantiacus</name>
    <dbReference type="NCBI Taxonomy" id="86796"/>
    <lineage>
        <taxon>Bacteria</taxon>
        <taxon>Bacillati</taxon>
        <taxon>Actinomycetota</taxon>
        <taxon>Actinomycetes</taxon>
        <taxon>Propionibacteriales</taxon>
        <taxon>Nocardioidaceae</taxon>
        <taxon>Nocardioides</taxon>
    </lineage>
</organism>
<dbReference type="EMBL" id="RKHO01000001">
    <property type="protein sequence ID" value="ROR92228.1"/>
    <property type="molecule type" value="Genomic_DNA"/>
</dbReference>
<protein>
    <submittedName>
        <fullName evidence="3">Mannose/cellobiose epimerase-like protein (N-acyl-D-glucosamine 2-epimerase family)</fullName>
    </submittedName>
</protein>
<reference evidence="3 4" key="1">
    <citation type="submission" date="2018-11" db="EMBL/GenBank/DDBJ databases">
        <title>Sequencing the genomes of 1000 actinobacteria strains.</title>
        <authorList>
            <person name="Klenk H.-P."/>
        </authorList>
    </citation>
    <scope>NUCLEOTIDE SEQUENCE [LARGE SCALE GENOMIC DNA]</scope>
    <source>
        <strain evidence="3 4">DSM 12652</strain>
    </source>
</reference>
<dbReference type="PANTHER" id="PTHR15108">
    <property type="entry name" value="N-ACYLGLUCOSAMINE-2-EPIMERASE"/>
    <property type="match status" value="1"/>
</dbReference>
<keyword evidence="2" id="KW-0413">Isomerase</keyword>
<comment type="similarity">
    <text evidence="1">Belongs to the N-acylglucosamine 2-epimerase family.</text>
</comment>
<dbReference type="AlphaFoldDB" id="A0A3N2CXS2"/>
<evidence type="ECO:0000256" key="2">
    <source>
        <dbReference type="ARBA" id="ARBA00023235"/>
    </source>
</evidence>
<dbReference type="GO" id="GO:0005975">
    <property type="term" value="P:carbohydrate metabolic process"/>
    <property type="evidence" value="ECO:0007669"/>
    <property type="project" value="InterPro"/>
</dbReference>
<sequence length="415" mass="44686">MTTGAGTPGAAGAVGGDRWLAAELDRLLRFAEAAADPDGGFGYLDDDGRPVPGRPLELWITCRMTHVFALGHLLGRPGAATLADVGLAGLRGRFHDAEHGGWWAQVDAEGPLTTAKTAYEHAFVVLAASSAAAAGRPGAGELLADAVAVLLDHFWDDDAGMLVEEWDAAWTALDGYRGVNANMHGVEALLAAADVLDDPTLRERAGRILTRVVHDLAPAHDWRIPEHFDATWTPLPDYHHDQPAHPFRPYGATIGHWLEWSRLTLHLRAALGADAPAWMLDHAVGLFDAAVREGWHADGADGFVYTVDWDGRPVVRQRMHWVVAEALAAAAALHEATGEASYAAHEAAWWSYAETHLLDHERGSWHHELDPGNRPSATTWAGKPDVYHAVGATLVPRLPLSPTTSVALRDGLLRG</sequence>
<comment type="caution">
    <text evidence="3">The sequence shown here is derived from an EMBL/GenBank/DDBJ whole genome shotgun (WGS) entry which is preliminary data.</text>
</comment>
<name>A0A3N2CXS2_9ACTN</name>
<accession>A0A3N2CXS2</accession>
<dbReference type="RefSeq" id="WP_123391863.1">
    <property type="nucleotide sequence ID" value="NZ_RKHO01000001.1"/>
</dbReference>
<proteinExistence type="inferred from homology"/>
<evidence type="ECO:0000256" key="1">
    <source>
        <dbReference type="ARBA" id="ARBA00008558"/>
    </source>
</evidence>
<dbReference type="OrthoDB" id="9806359at2"/>
<evidence type="ECO:0000313" key="3">
    <source>
        <dbReference type="EMBL" id="ROR92228.1"/>
    </source>
</evidence>
<dbReference type="Proteomes" id="UP000281738">
    <property type="component" value="Unassembled WGS sequence"/>
</dbReference>
<keyword evidence="4" id="KW-1185">Reference proteome</keyword>
<dbReference type="Gene3D" id="1.50.10.10">
    <property type="match status" value="1"/>
</dbReference>
<dbReference type="InterPro" id="IPR008928">
    <property type="entry name" value="6-hairpin_glycosidase_sf"/>
</dbReference>